<accession>A0A852NKE8</accession>
<dbReference type="InterPro" id="IPR018130">
    <property type="entry name" value="Ribosomal_uS2_CS"/>
</dbReference>
<dbReference type="PROSITE" id="PS00962">
    <property type="entry name" value="RIBOSOMAL_S2_1"/>
    <property type="match status" value="1"/>
</dbReference>
<feature type="non-terminal residue" evidence="4">
    <location>
        <position position="1"/>
    </location>
</feature>
<dbReference type="PANTHER" id="PTHR40389">
    <property type="entry name" value="ENDOGENOUS RETROVIRUS GROUP K MEMBER 24 GAG POLYPROTEIN-RELATED"/>
    <property type="match status" value="1"/>
</dbReference>
<protein>
    <submittedName>
        <fullName evidence="4">GAK5 protein</fullName>
    </submittedName>
</protein>
<dbReference type="GO" id="GO:0003676">
    <property type="term" value="F:nucleic acid binding"/>
    <property type="evidence" value="ECO:0007669"/>
    <property type="project" value="InterPro"/>
</dbReference>
<dbReference type="OrthoDB" id="9398000at2759"/>
<evidence type="ECO:0000256" key="1">
    <source>
        <dbReference type="ARBA" id="ARBA00022707"/>
    </source>
</evidence>
<dbReference type="SUPFAM" id="SSF57756">
    <property type="entry name" value="Retrovirus zinc finger-like domains"/>
    <property type="match status" value="1"/>
</dbReference>
<organism evidence="4 5">
    <name type="scientific">Pteruthius melanotis</name>
    <dbReference type="NCBI Taxonomy" id="357074"/>
    <lineage>
        <taxon>Eukaryota</taxon>
        <taxon>Metazoa</taxon>
        <taxon>Chordata</taxon>
        <taxon>Craniata</taxon>
        <taxon>Vertebrata</taxon>
        <taxon>Euteleostomi</taxon>
        <taxon>Archelosauria</taxon>
        <taxon>Archosauria</taxon>
        <taxon>Dinosauria</taxon>
        <taxon>Saurischia</taxon>
        <taxon>Theropoda</taxon>
        <taxon>Coelurosauria</taxon>
        <taxon>Aves</taxon>
        <taxon>Neognathae</taxon>
        <taxon>Neoaves</taxon>
        <taxon>Telluraves</taxon>
        <taxon>Australaves</taxon>
        <taxon>Passeriformes</taxon>
        <taxon>Sylvioidea</taxon>
        <taxon>Timaliidae</taxon>
        <taxon>Pteruthius</taxon>
    </lineage>
</organism>
<keyword evidence="1" id="KW-0449">Lipoprotein</keyword>
<dbReference type="InterPro" id="IPR001878">
    <property type="entry name" value="Znf_CCHC"/>
</dbReference>
<dbReference type="InterPro" id="IPR036875">
    <property type="entry name" value="Znf_CCHC_sf"/>
</dbReference>
<dbReference type="InterPro" id="IPR050195">
    <property type="entry name" value="Primate_lentivir_Gag_pol-like"/>
</dbReference>
<dbReference type="GO" id="GO:0003735">
    <property type="term" value="F:structural constituent of ribosome"/>
    <property type="evidence" value="ECO:0007669"/>
    <property type="project" value="InterPro"/>
</dbReference>
<proteinExistence type="predicted"/>
<keyword evidence="5" id="KW-1185">Reference proteome</keyword>
<name>A0A852NKE8_9PASS</name>
<reference evidence="4" key="1">
    <citation type="submission" date="2020-02" db="EMBL/GenBank/DDBJ databases">
        <title>Bird 10,000 Genomes (B10K) Project - Family phase.</title>
        <authorList>
            <person name="Zhang G."/>
        </authorList>
    </citation>
    <scope>NUCLEOTIDE SEQUENCE</scope>
    <source>
        <strain evidence="4">B10K-IZ-033-77</strain>
    </source>
</reference>
<dbReference type="GO" id="GO:0005840">
    <property type="term" value="C:ribosome"/>
    <property type="evidence" value="ECO:0007669"/>
    <property type="project" value="InterPro"/>
</dbReference>
<dbReference type="AlphaFoldDB" id="A0A852NKE8"/>
<feature type="domain" description="CCHC-type" evidence="3">
    <location>
        <begin position="75"/>
        <end position="91"/>
    </location>
</feature>
<dbReference type="Proteomes" id="UP000603297">
    <property type="component" value="Unassembled WGS sequence"/>
</dbReference>
<dbReference type="SMART" id="SM00343">
    <property type="entry name" value="ZnF_C2HC"/>
    <property type="match status" value="2"/>
</dbReference>
<gene>
    <name evidence="4" type="primary">Ervk5_1</name>
    <name evidence="4" type="ORF">PTEMEL_R15821</name>
</gene>
<comment type="caution">
    <text evidence="4">The sequence shown here is derived from an EMBL/GenBank/DDBJ whole genome shotgun (WGS) entry which is preliminary data.</text>
</comment>
<dbReference type="Pfam" id="PF14787">
    <property type="entry name" value="zf-CCHC_5"/>
    <property type="match status" value="1"/>
</dbReference>
<dbReference type="GO" id="GO:0008270">
    <property type="term" value="F:zinc ion binding"/>
    <property type="evidence" value="ECO:0007669"/>
    <property type="project" value="InterPro"/>
</dbReference>
<feature type="region of interest" description="Disordered" evidence="2">
    <location>
        <begin position="100"/>
        <end position="126"/>
    </location>
</feature>
<evidence type="ECO:0000313" key="5">
    <source>
        <dbReference type="Proteomes" id="UP000603297"/>
    </source>
</evidence>
<evidence type="ECO:0000313" key="4">
    <source>
        <dbReference type="EMBL" id="NXY12571.1"/>
    </source>
</evidence>
<keyword evidence="1" id="KW-0519">Myristate</keyword>
<dbReference type="EMBL" id="WEIY01003110">
    <property type="protein sequence ID" value="NXY12571.1"/>
    <property type="molecule type" value="Genomic_DNA"/>
</dbReference>
<evidence type="ECO:0000256" key="2">
    <source>
        <dbReference type="SAM" id="MobiDB-lite"/>
    </source>
</evidence>
<dbReference type="PANTHER" id="PTHR40389:SF2">
    <property type="entry name" value="ENDOGENOUS RETROVIRUS GROUP K MEMBER 24 GAG POLYPROTEIN-RELATED"/>
    <property type="match status" value="1"/>
</dbReference>
<sequence length="126" mass="14097">LDQIKTKPDISLTNFIKTSAHIGTEQYKADFLAPALAQQLQVAQAAIKCIDCGKEGHMRKQPSKNKKGNKKPTRLCPRCQKTYHWSNACHSRYDKDGKFLSQQGNLKSGSGSCAQQNRIQPQQTHT</sequence>
<dbReference type="GO" id="GO:0006412">
    <property type="term" value="P:translation"/>
    <property type="evidence" value="ECO:0007669"/>
    <property type="project" value="InterPro"/>
</dbReference>
<feature type="non-terminal residue" evidence="4">
    <location>
        <position position="126"/>
    </location>
</feature>
<feature type="domain" description="CCHC-type" evidence="3">
    <location>
        <begin position="48"/>
        <end position="64"/>
    </location>
</feature>
<evidence type="ECO:0000259" key="3">
    <source>
        <dbReference type="SMART" id="SM00343"/>
    </source>
</evidence>
<dbReference type="Gene3D" id="4.10.60.10">
    <property type="entry name" value="Zinc finger, CCHC-type"/>
    <property type="match status" value="1"/>
</dbReference>